<dbReference type="Proteomes" id="UP000030708">
    <property type="component" value="Unassembled WGS sequence"/>
</dbReference>
<dbReference type="AlphaFoldDB" id="A0A024W697"/>
<dbReference type="CDD" id="cd21459">
    <property type="entry name" value="DLC-like_TCTEX1D2"/>
    <property type="match status" value="1"/>
</dbReference>
<dbReference type="SMR" id="A0A024W697"/>
<accession>A0A024W697</accession>
<dbReference type="GO" id="GO:0007018">
    <property type="term" value="P:microtubule-based movement"/>
    <property type="evidence" value="ECO:0007669"/>
    <property type="project" value="TreeGrafter"/>
</dbReference>
<reference evidence="2 3" key="1">
    <citation type="submission" date="2013-02" db="EMBL/GenBank/DDBJ databases">
        <title>The Genome Annotation of Plasmodium falciparum Tanzania (2000708).</title>
        <authorList>
            <consortium name="The Broad Institute Genome Sequencing Platform"/>
            <consortium name="The Broad Institute Genome Sequencing Center for Infectious Disease"/>
            <person name="Neafsey D."/>
            <person name="Hoffman S."/>
            <person name="Volkman S."/>
            <person name="Rosenthal P."/>
            <person name="Walker B."/>
            <person name="Young S.K."/>
            <person name="Zeng Q."/>
            <person name="Gargeya S."/>
            <person name="Fitzgerald M."/>
            <person name="Haas B."/>
            <person name="Abouelleil A."/>
            <person name="Allen A.W."/>
            <person name="Alvarado L."/>
            <person name="Arachchi H.M."/>
            <person name="Berlin A.M."/>
            <person name="Chapman S.B."/>
            <person name="Gainer-Dewar J."/>
            <person name="Goldberg J."/>
            <person name="Griggs A."/>
            <person name="Gujja S."/>
            <person name="Hansen M."/>
            <person name="Howarth C."/>
            <person name="Imamovic A."/>
            <person name="Ireland A."/>
            <person name="Larimer J."/>
            <person name="McCowan C."/>
            <person name="Murphy C."/>
            <person name="Pearson M."/>
            <person name="Poon T.W."/>
            <person name="Priest M."/>
            <person name="Roberts A."/>
            <person name="Saif S."/>
            <person name="Shea T."/>
            <person name="Sisk P."/>
            <person name="Sykes S."/>
            <person name="Wortman J."/>
            <person name="Nusbaum C."/>
            <person name="Birren B."/>
        </authorList>
    </citation>
    <scope>NUCLEOTIDE SEQUENCE [LARGE SCALE GENOMIC DNA]</scope>
    <source>
        <strain evidence="3">Tanzania (2000708)</strain>
    </source>
</reference>
<name>A0A024W697_PLAFA</name>
<reference evidence="2 3" key="2">
    <citation type="submission" date="2013-02" db="EMBL/GenBank/DDBJ databases">
        <title>The Genome Sequence of Plasmodium falciparum Tanzania (2000708).</title>
        <authorList>
            <consortium name="The Broad Institute Genome Sequencing Platform"/>
            <consortium name="The Broad Institute Genome Sequencing Center for Infectious Disease"/>
            <person name="Neafsey D."/>
            <person name="Cheeseman I."/>
            <person name="Volkman S."/>
            <person name="Adams J."/>
            <person name="Walker B."/>
            <person name="Young S.K."/>
            <person name="Zeng Q."/>
            <person name="Gargeya S."/>
            <person name="Fitzgerald M."/>
            <person name="Haas B."/>
            <person name="Abouelleil A."/>
            <person name="Alvarado L."/>
            <person name="Arachchi H.M."/>
            <person name="Berlin A.M."/>
            <person name="Chapman S.B."/>
            <person name="Dewar J."/>
            <person name="Goldberg J."/>
            <person name="Griggs A."/>
            <person name="Gujja S."/>
            <person name="Hansen M."/>
            <person name="Howarth C."/>
            <person name="Imamovic A."/>
            <person name="Larimer J."/>
            <person name="McCowan C."/>
            <person name="Murphy C."/>
            <person name="Neiman D."/>
            <person name="Pearson M."/>
            <person name="Priest M."/>
            <person name="Roberts A."/>
            <person name="Saif S."/>
            <person name="Shea T."/>
            <person name="Sisk P."/>
            <person name="Sykes S."/>
            <person name="Wortman J."/>
            <person name="Nusbaum C."/>
            <person name="Birren B."/>
        </authorList>
    </citation>
    <scope>NUCLEOTIDE SEQUENCE [LARGE SCALE GENOMIC DNA]</scope>
    <source>
        <strain evidence="3">Tanzania (2000708)</strain>
    </source>
</reference>
<dbReference type="GO" id="GO:0045505">
    <property type="term" value="F:dynein intermediate chain binding"/>
    <property type="evidence" value="ECO:0007669"/>
    <property type="project" value="TreeGrafter"/>
</dbReference>
<dbReference type="Pfam" id="PF03645">
    <property type="entry name" value="Tctex-1"/>
    <property type="match status" value="1"/>
</dbReference>
<dbReference type="PANTHER" id="PTHR21255:SF7">
    <property type="entry name" value="DYNEIN LIGHT CHAIN TCTEX-TYPE PROTEIN 2B"/>
    <property type="match status" value="1"/>
</dbReference>
<organism evidence="2 3">
    <name type="scientific">Plasmodium falciparum Tanzania</name>
    <name type="common">2000708</name>
    <dbReference type="NCBI Taxonomy" id="1036725"/>
    <lineage>
        <taxon>Eukaryota</taxon>
        <taxon>Sar</taxon>
        <taxon>Alveolata</taxon>
        <taxon>Apicomplexa</taxon>
        <taxon>Aconoidasida</taxon>
        <taxon>Haemosporida</taxon>
        <taxon>Plasmodiidae</taxon>
        <taxon>Plasmodium</taxon>
        <taxon>Plasmodium (Laverania)</taxon>
    </lineage>
</organism>
<dbReference type="eggNOG" id="KOG4108">
    <property type="taxonomic scope" value="Eukaryota"/>
</dbReference>
<dbReference type="Gene3D" id="3.30.1140.40">
    <property type="entry name" value="Tctex-1"/>
    <property type="match status" value="1"/>
</dbReference>
<feature type="compositionally biased region" description="Low complexity" evidence="1">
    <location>
        <begin position="1"/>
        <end position="10"/>
    </location>
</feature>
<feature type="region of interest" description="Disordered" evidence="1">
    <location>
        <begin position="1"/>
        <end position="24"/>
    </location>
</feature>
<sequence>MESNPKNNVKSSEENETEKNNKEENKIDMEGFQFFANICEDKLKVLLENFFSNKKYEKLQYVEEKIVMSSPEIQDADNDSSNENDTNSCVQNKVIRSNYDKIVLKLVDDVEQFMKPYVNDRYKIIVQGIIGENKKQGIHIASKSLWNVETDNYVSVKYVNDYIFVTVMVFLLYNE</sequence>
<evidence type="ECO:0008006" key="4">
    <source>
        <dbReference type="Google" id="ProtNLM"/>
    </source>
</evidence>
<dbReference type="OrthoDB" id="10248487at2759"/>
<dbReference type="PANTHER" id="PTHR21255">
    <property type="entry name" value="T-COMPLEX-ASSOCIATED-TESTIS-EXPRESSED 1/ DYNEIN LIGHT CHAIN"/>
    <property type="match status" value="1"/>
</dbReference>
<evidence type="ECO:0000313" key="3">
    <source>
        <dbReference type="Proteomes" id="UP000030708"/>
    </source>
</evidence>
<feature type="compositionally biased region" description="Basic and acidic residues" evidence="1">
    <location>
        <begin position="11"/>
        <end position="24"/>
    </location>
</feature>
<evidence type="ECO:0000256" key="1">
    <source>
        <dbReference type="SAM" id="MobiDB-lite"/>
    </source>
</evidence>
<dbReference type="EMBL" id="KI926440">
    <property type="protein sequence ID" value="ETW36045.1"/>
    <property type="molecule type" value="Genomic_DNA"/>
</dbReference>
<dbReference type="InterPro" id="IPR005334">
    <property type="entry name" value="Tctex-1-like"/>
</dbReference>
<gene>
    <name evidence="2" type="ORF">PFTANZ_03270</name>
</gene>
<dbReference type="GO" id="GO:0005737">
    <property type="term" value="C:cytoplasm"/>
    <property type="evidence" value="ECO:0007669"/>
    <property type="project" value="TreeGrafter"/>
</dbReference>
<dbReference type="InterPro" id="IPR038586">
    <property type="entry name" value="Tctex-1-like_sf"/>
</dbReference>
<dbReference type="GO" id="GO:0005868">
    <property type="term" value="C:cytoplasmic dynein complex"/>
    <property type="evidence" value="ECO:0007669"/>
    <property type="project" value="TreeGrafter"/>
</dbReference>
<protein>
    <recommendedName>
        <fullName evidence="4">Dynein light chain type 2</fullName>
    </recommendedName>
</protein>
<evidence type="ECO:0000313" key="2">
    <source>
        <dbReference type="EMBL" id="ETW36045.1"/>
    </source>
</evidence>
<proteinExistence type="predicted"/>